<reference evidence="7" key="1">
    <citation type="submission" date="2022-10" db="EMBL/GenBank/DDBJ databases">
        <title>Gaoshiqiia sediminis gen. nov., sp. nov., isolated from coastal sediment.</title>
        <authorList>
            <person name="Yu W.X."/>
            <person name="Mu D.S."/>
            <person name="Du J.Z."/>
            <person name="Liang Y.Q."/>
        </authorList>
    </citation>
    <scope>NUCLEOTIDE SEQUENCE</scope>
    <source>
        <strain evidence="7">A06</strain>
    </source>
</reference>
<dbReference type="PANTHER" id="PTHR43133">
    <property type="entry name" value="RNA POLYMERASE ECF-TYPE SIGMA FACTO"/>
    <property type="match status" value="1"/>
</dbReference>
<evidence type="ECO:0000259" key="6">
    <source>
        <dbReference type="Pfam" id="PF08281"/>
    </source>
</evidence>
<dbReference type="Gene3D" id="1.10.1740.10">
    <property type="match status" value="1"/>
</dbReference>
<evidence type="ECO:0000259" key="5">
    <source>
        <dbReference type="Pfam" id="PF04542"/>
    </source>
</evidence>
<dbReference type="Gene3D" id="1.10.10.10">
    <property type="entry name" value="Winged helix-like DNA-binding domain superfamily/Winged helix DNA-binding domain"/>
    <property type="match status" value="1"/>
</dbReference>
<organism evidence="7 8">
    <name type="scientific">Gaoshiqia sediminis</name>
    <dbReference type="NCBI Taxonomy" id="2986998"/>
    <lineage>
        <taxon>Bacteria</taxon>
        <taxon>Pseudomonadati</taxon>
        <taxon>Bacteroidota</taxon>
        <taxon>Bacteroidia</taxon>
        <taxon>Marinilabiliales</taxon>
        <taxon>Prolixibacteraceae</taxon>
        <taxon>Gaoshiqia</taxon>
    </lineage>
</organism>
<dbReference type="PANTHER" id="PTHR43133:SF46">
    <property type="entry name" value="RNA POLYMERASE SIGMA-70 FACTOR ECF SUBFAMILY"/>
    <property type="match status" value="1"/>
</dbReference>
<dbReference type="InterPro" id="IPR039425">
    <property type="entry name" value="RNA_pol_sigma-70-like"/>
</dbReference>
<dbReference type="NCBIfam" id="TIGR02985">
    <property type="entry name" value="Sig70_bacteroi1"/>
    <property type="match status" value="1"/>
</dbReference>
<keyword evidence="2" id="KW-0805">Transcription regulation</keyword>
<dbReference type="AlphaFoldDB" id="A0AA41Y8Q7"/>
<dbReference type="InterPro" id="IPR014327">
    <property type="entry name" value="RNA_pol_sigma70_bacteroid"/>
</dbReference>
<comment type="caution">
    <text evidence="7">The sequence shown here is derived from an EMBL/GenBank/DDBJ whole genome shotgun (WGS) entry which is preliminary data.</text>
</comment>
<feature type="domain" description="RNA polymerase sigma-70 region 2" evidence="5">
    <location>
        <begin position="46"/>
        <end position="112"/>
    </location>
</feature>
<evidence type="ECO:0000256" key="3">
    <source>
        <dbReference type="ARBA" id="ARBA00023082"/>
    </source>
</evidence>
<dbReference type="InterPro" id="IPR014284">
    <property type="entry name" value="RNA_pol_sigma-70_dom"/>
</dbReference>
<dbReference type="InterPro" id="IPR007627">
    <property type="entry name" value="RNA_pol_sigma70_r2"/>
</dbReference>
<dbReference type="InterPro" id="IPR013324">
    <property type="entry name" value="RNA_pol_sigma_r3/r4-like"/>
</dbReference>
<keyword evidence="8" id="KW-1185">Reference proteome</keyword>
<dbReference type="Pfam" id="PF08281">
    <property type="entry name" value="Sigma70_r4_2"/>
    <property type="match status" value="1"/>
</dbReference>
<dbReference type="NCBIfam" id="TIGR02937">
    <property type="entry name" value="sigma70-ECF"/>
    <property type="match status" value="1"/>
</dbReference>
<gene>
    <name evidence="7" type="ORF">N2K84_01515</name>
</gene>
<evidence type="ECO:0000256" key="2">
    <source>
        <dbReference type="ARBA" id="ARBA00023015"/>
    </source>
</evidence>
<dbReference type="InterPro" id="IPR036388">
    <property type="entry name" value="WH-like_DNA-bd_sf"/>
</dbReference>
<name>A0AA41Y8Q7_9BACT</name>
<sequence length="219" mass="25749">MPNGLIRLSFVFLLVLSHLELIEMTEPEAQLVKKIMNGDDVAFKVLYNKYFPRLYYFIYEFIRIDDIAENIVQDTFATFWEKRQTLKEDMNVSSYLYSVARNNCLYRLRDQRYRQKLFTSGLAAPNELNQNLKALDAIDTSVLVFNEIEQIIDKTLEDLPPQCKKVFMLSRFEGMKNREIAEELNITTKAVEGHITRSLKIFKSTLKDYLPLVTYIFIS</sequence>
<keyword evidence="3" id="KW-0731">Sigma factor</keyword>
<accession>A0AA41Y8Q7</accession>
<dbReference type="SUPFAM" id="SSF88659">
    <property type="entry name" value="Sigma3 and sigma4 domains of RNA polymerase sigma factors"/>
    <property type="match status" value="1"/>
</dbReference>
<keyword evidence="4" id="KW-0804">Transcription</keyword>
<dbReference type="EMBL" id="JAPAAF010000001">
    <property type="protein sequence ID" value="MCW0481388.1"/>
    <property type="molecule type" value="Genomic_DNA"/>
</dbReference>
<dbReference type="GO" id="GO:0016987">
    <property type="term" value="F:sigma factor activity"/>
    <property type="evidence" value="ECO:0007669"/>
    <property type="project" value="UniProtKB-KW"/>
</dbReference>
<feature type="domain" description="RNA polymerase sigma factor 70 region 4 type 2" evidence="6">
    <location>
        <begin position="150"/>
        <end position="200"/>
    </location>
</feature>
<dbReference type="RefSeq" id="WP_282589995.1">
    <property type="nucleotide sequence ID" value="NZ_JAPAAF010000001.1"/>
</dbReference>
<evidence type="ECO:0000313" key="7">
    <source>
        <dbReference type="EMBL" id="MCW0481388.1"/>
    </source>
</evidence>
<dbReference type="GO" id="GO:0006352">
    <property type="term" value="P:DNA-templated transcription initiation"/>
    <property type="evidence" value="ECO:0007669"/>
    <property type="project" value="InterPro"/>
</dbReference>
<protein>
    <submittedName>
        <fullName evidence="7">RNA polymerase sigma-70 factor</fullName>
    </submittedName>
</protein>
<dbReference type="Pfam" id="PF04542">
    <property type="entry name" value="Sigma70_r2"/>
    <property type="match status" value="1"/>
</dbReference>
<evidence type="ECO:0000256" key="1">
    <source>
        <dbReference type="ARBA" id="ARBA00010641"/>
    </source>
</evidence>
<dbReference type="InterPro" id="IPR013249">
    <property type="entry name" value="RNA_pol_sigma70_r4_t2"/>
</dbReference>
<evidence type="ECO:0000256" key="4">
    <source>
        <dbReference type="ARBA" id="ARBA00023163"/>
    </source>
</evidence>
<dbReference type="GO" id="GO:0003677">
    <property type="term" value="F:DNA binding"/>
    <property type="evidence" value="ECO:0007669"/>
    <property type="project" value="InterPro"/>
</dbReference>
<evidence type="ECO:0000313" key="8">
    <source>
        <dbReference type="Proteomes" id="UP001163821"/>
    </source>
</evidence>
<dbReference type="Proteomes" id="UP001163821">
    <property type="component" value="Unassembled WGS sequence"/>
</dbReference>
<dbReference type="SUPFAM" id="SSF88946">
    <property type="entry name" value="Sigma2 domain of RNA polymerase sigma factors"/>
    <property type="match status" value="1"/>
</dbReference>
<proteinExistence type="inferred from homology"/>
<comment type="similarity">
    <text evidence="1">Belongs to the sigma-70 factor family. ECF subfamily.</text>
</comment>
<dbReference type="InterPro" id="IPR013325">
    <property type="entry name" value="RNA_pol_sigma_r2"/>
</dbReference>